<dbReference type="GO" id="GO:0005886">
    <property type="term" value="C:plasma membrane"/>
    <property type="evidence" value="ECO:0007669"/>
    <property type="project" value="InterPro"/>
</dbReference>
<gene>
    <name evidence="3" type="ORF">KQ657_000336</name>
</gene>
<keyword evidence="2" id="KW-1133">Transmembrane helix</keyword>
<reference evidence="3" key="1">
    <citation type="submission" date="2021-03" db="EMBL/GenBank/DDBJ databases">
        <authorList>
            <person name="Palmer J.M."/>
        </authorList>
    </citation>
    <scope>NUCLEOTIDE SEQUENCE</scope>
    <source>
        <strain evidence="3">ARV_011</strain>
    </source>
</reference>
<dbReference type="GO" id="GO:0031505">
    <property type="term" value="P:fungal-type cell wall organization"/>
    <property type="evidence" value="ECO:0007669"/>
    <property type="project" value="TreeGrafter"/>
</dbReference>
<dbReference type="EMBL" id="JAHMUF010000010">
    <property type="protein sequence ID" value="KAG7193651.1"/>
    <property type="molecule type" value="Genomic_DNA"/>
</dbReference>
<evidence type="ECO:0000256" key="1">
    <source>
        <dbReference type="SAM" id="MobiDB-lite"/>
    </source>
</evidence>
<feature type="transmembrane region" description="Helical" evidence="2">
    <location>
        <begin position="142"/>
        <end position="162"/>
    </location>
</feature>
<dbReference type="GO" id="GO:0005938">
    <property type="term" value="C:cell cortex"/>
    <property type="evidence" value="ECO:0007669"/>
    <property type="project" value="TreeGrafter"/>
</dbReference>
<keyword evidence="4" id="KW-1185">Reference proteome</keyword>
<accession>A0A9P8AIZ7</accession>
<sequence length="236" mass="25528">MFRRILSIIPITLLALALVALFILNLSGVTTLGLLTHIYFSRVQGALPTQNLNITWYLYRLGFLINGSSTQFTRIKAAIPYSPADNIVSGQIPIFFERNRNTFYYGSRVAYAFLVLALIFTVLAFLSQILSPIFIRVFSPIALALSVAAVITDAVAVALLIGLHGRGVSAWVNDGANAKVGIAAFVLLGVSLLLLIGSTMFSCCVVTTKRKDRDNGVPPQGIPPPGGPQMGGYQYY</sequence>
<keyword evidence="2" id="KW-0472">Membrane</keyword>
<dbReference type="PANTHER" id="PTHR36414:SF3">
    <property type="entry name" value="SUR7 FAMILY PROTEIN FMP45"/>
    <property type="match status" value="1"/>
</dbReference>
<feature type="transmembrane region" description="Helical" evidence="2">
    <location>
        <begin position="182"/>
        <end position="206"/>
    </location>
</feature>
<dbReference type="GeneID" id="66113710"/>
<evidence type="ECO:0000256" key="2">
    <source>
        <dbReference type="SAM" id="Phobius"/>
    </source>
</evidence>
<feature type="region of interest" description="Disordered" evidence="1">
    <location>
        <begin position="212"/>
        <end position="236"/>
    </location>
</feature>
<dbReference type="AlphaFoldDB" id="A0A9P8AIZ7"/>
<dbReference type="GO" id="GO:0032185">
    <property type="term" value="P:septin cytoskeleton organization"/>
    <property type="evidence" value="ECO:0007669"/>
    <property type="project" value="TreeGrafter"/>
</dbReference>
<dbReference type="GO" id="GO:0030866">
    <property type="term" value="P:cortical actin cytoskeleton organization"/>
    <property type="evidence" value="ECO:0007669"/>
    <property type="project" value="TreeGrafter"/>
</dbReference>
<organism evidence="3 4">
    <name type="scientific">Scheffersomyces spartinae</name>
    <dbReference type="NCBI Taxonomy" id="45513"/>
    <lineage>
        <taxon>Eukaryota</taxon>
        <taxon>Fungi</taxon>
        <taxon>Dikarya</taxon>
        <taxon>Ascomycota</taxon>
        <taxon>Saccharomycotina</taxon>
        <taxon>Pichiomycetes</taxon>
        <taxon>Debaryomycetaceae</taxon>
        <taxon>Scheffersomyces</taxon>
    </lineage>
</organism>
<comment type="caution">
    <text evidence="3">The sequence shown here is derived from an EMBL/GenBank/DDBJ whole genome shotgun (WGS) entry which is preliminary data.</text>
</comment>
<dbReference type="Proteomes" id="UP000790833">
    <property type="component" value="Unassembled WGS sequence"/>
</dbReference>
<dbReference type="RefSeq" id="XP_043049199.1">
    <property type="nucleotide sequence ID" value="XM_043191187.1"/>
</dbReference>
<evidence type="ECO:0000313" key="3">
    <source>
        <dbReference type="EMBL" id="KAG7193651.1"/>
    </source>
</evidence>
<dbReference type="Pfam" id="PF06687">
    <property type="entry name" value="SUR7"/>
    <property type="match status" value="1"/>
</dbReference>
<proteinExistence type="predicted"/>
<feature type="transmembrane region" description="Helical" evidence="2">
    <location>
        <begin position="109"/>
        <end position="130"/>
    </location>
</feature>
<dbReference type="GO" id="GO:0006897">
    <property type="term" value="P:endocytosis"/>
    <property type="evidence" value="ECO:0007669"/>
    <property type="project" value="TreeGrafter"/>
</dbReference>
<dbReference type="OrthoDB" id="5419460at2759"/>
<protein>
    <submittedName>
        <fullName evidence="3">Uncharacterized protein</fullName>
    </submittedName>
</protein>
<dbReference type="PANTHER" id="PTHR36414">
    <property type="entry name" value="PROTEIN SUR7"/>
    <property type="match status" value="1"/>
</dbReference>
<name>A0A9P8AIZ7_9ASCO</name>
<keyword evidence="2" id="KW-0812">Transmembrane</keyword>
<evidence type="ECO:0000313" key="4">
    <source>
        <dbReference type="Proteomes" id="UP000790833"/>
    </source>
</evidence>
<dbReference type="InterPro" id="IPR009571">
    <property type="entry name" value="SUR7/Rim9-like_fungi"/>
</dbReference>
<dbReference type="GO" id="GO:0045121">
    <property type="term" value="C:membrane raft"/>
    <property type="evidence" value="ECO:0007669"/>
    <property type="project" value="TreeGrafter"/>
</dbReference>